<organism evidence="1 2">
    <name type="scientific">Cymbomonas tetramitiformis</name>
    <dbReference type="NCBI Taxonomy" id="36881"/>
    <lineage>
        <taxon>Eukaryota</taxon>
        <taxon>Viridiplantae</taxon>
        <taxon>Chlorophyta</taxon>
        <taxon>Pyramimonadophyceae</taxon>
        <taxon>Pyramimonadales</taxon>
        <taxon>Pyramimonadaceae</taxon>
        <taxon>Cymbomonas</taxon>
    </lineage>
</organism>
<evidence type="ECO:0000313" key="2">
    <source>
        <dbReference type="Proteomes" id="UP001190700"/>
    </source>
</evidence>
<comment type="caution">
    <text evidence="1">The sequence shown here is derived from an EMBL/GenBank/DDBJ whole genome shotgun (WGS) entry which is preliminary data.</text>
</comment>
<gene>
    <name evidence="1" type="ORF">CYMTET_55122</name>
</gene>
<evidence type="ECO:0000313" key="1">
    <source>
        <dbReference type="EMBL" id="KAK3234571.1"/>
    </source>
</evidence>
<accession>A0AAE0BDT2</accession>
<dbReference type="EMBL" id="LGRX02035483">
    <property type="protein sequence ID" value="KAK3234571.1"/>
    <property type="molecule type" value="Genomic_DNA"/>
</dbReference>
<protein>
    <submittedName>
        <fullName evidence="1">Uncharacterized protein</fullName>
    </submittedName>
</protein>
<sequence length="526" mass="61627">MSVEQSDTLLMPRRSARIEASEKKVKDEARWKKRMEFKSSFARDELPHRACSWSAENFVPDPDVNSEEVEKYCASLNLLWTGTRTDLESKVFDDLPDRAPECHKIQRSIKIASDMFRVVQGHDQSERLLMEAITDYVFKNAEFGETETRIERKYHRLDEMEFRKLSGLLRRIVEYGGEHELLSIMPFFTLCGSKTMNRRLLPTHADFSLCDEIRIVKESLSELGILNRFNSYSLDPSLEWSLRYKYLSVRAVADLVSPDETLDAPYLEEPLVRLLMDTGGVSRHTRDFDIARIMRNYNLDQRDQWASRLNSKSDMGPTEESEYAFLKDQLKRAVRRTIDENLKYEHHLQSRIDALFSFDPDFMYDSFLQKRTEEVLSGLVCCMYEADDEGCDLINEYLAYLFTELEILKKDRDVVLSLIHAIQKFSLALSVQSEVEVQKTIARFVLSDRFGCEQSMLHSEYIVYTLETFRFERQLCARFLEKSLECRDHDVATLESILKRLVSRGYDEEHLELVKSAIQARRDRRA</sequence>
<dbReference type="AlphaFoldDB" id="A0AAE0BDT2"/>
<keyword evidence="2" id="KW-1185">Reference proteome</keyword>
<dbReference type="Proteomes" id="UP001190700">
    <property type="component" value="Unassembled WGS sequence"/>
</dbReference>
<reference evidence="1 2" key="1">
    <citation type="journal article" date="2015" name="Genome Biol. Evol.">
        <title>Comparative Genomics of a Bacterivorous Green Alga Reveals Evolutionary Causalities and Consequences of Phago-Mixotrophic Mode of Nutrition.</title>
        <authorList>
            <person name="Burns J.A."/>
            <person name="Paasch A."/>
            <person name="Narechania A."/>
            <person name="Kim E."/>
        </authorList>
    </citation>
    <scope>NUCLEOTIDE SEQUENCE [LARGE SCALE GENOMIC DNA]</scope>
    <source>
        <strain evidence="1 2">PLY_AMNH</strain>
    </source>
</reference>
<proteinExistence type="predicted"/>
<name>A0AAE0BDT2_9CHLO</name>